<evidence type="ECO:0000313" key="7">
    <source>
        <dbReference type="EMBL" id="CAH0486997.1"/>
    </source>
</evidence>
<dbReference type="InterPro" id="IPR018607">
    <property type="entry name" value="Ctf8"/>
</dbReference>
<name>A0AAV0TQP7_9STRA</name>
<keyword evidence="9" id="KW-1185">Reference proteome</keyword>
<keyword evidence="3" id="KW-0238">DNA-binding</keyword>
<proteinExistence type="inferred from homology"/>
<evidence type="ECO:0000313" key="9">
    <source>
        <dbReference type="Proteomes" id="UP001157938"/>
    </source>
</evidence>
<dbReference type="AlphaFoldDB" id="A0AAV0TQP7"/>
<keyword evidence="5" id="KW-0131">Cell cycle</keyword>
<gene>
    <name evidence="7" type="ORF">PFR001_LOCUS2587</name>
    <name evidence="8" type="ORF">PFR002_LOCUS4814</name>
</gene>
<dbReference type="Pfam" id="PF09696">
    <property type="entry name" value="Ctf8"/>
    <property type="match status" value="1"/>
</dbReference>
<evidence type="ECO:0000256" key="1">
    <source>
        <dbReference type="ARBA" id="ARBA00004123"/>
    </source>
</evidence>
<dbReference type="GO" id="GO:0031390">
    <property type="term" value="C:Ctf18 RFC-like complex"/>
    <property type="evidence" value="ECO:0007669"/>
    <property type="project" value="InterPro"/>
</dbReference>
<dbReference type="PANTHER" id="PTHR28605">
    <property type="entry name" value="CTF8, CHROMOSOME TRANSMISSION FIDELITY FACTOR 8 HOMOLOG (S. CEREVISIAE)"/>
    <property type="match status" value="1"/>
</dbReference>
<dbReference type="GO" id="GO:0007064">
    <property type="term" value="P:mitotic sister chromatid cohesion"/>
    <property type="evidence" value="ECO:0007669"/>
    <property type="project" value="InterPro"/>
</dbReference>
<dbReference type="GO" id="GO:0006260">
    <property type="term" value="P:DNA replication"/>
    <property type="evidence" value="ECO:0007669"/>
    <property type="project" value="UniProtKB-KW"/>
</dbReference>
<sequence>MLVPVVVNKALQEWSLLEFQGDLLPMESLDLRGLDIGTLRYGQGETLTLRIGNHVLTGKVMNLSTPFAILHKESEIDVAMDEEGDAESTTKYEVVGIARTRVIFASRPKPVLT</sequence>
<evidence type="ECO:0000256" key="6">
    <source>
        <dbReference type="ARBA" id="ARBA00038447"/>
    </source>
</evidence>
<evidence type="ECO:0008006" key="11">
    <source>
        <dbReference type="Google" id="ProtNLM"/>
    </source>
</evidence>
<reference evidence="8" key="2">
    <citation type="submission" date="2022-12" db="EMBL/GenBank/DDBJ databases">
        <authorList>
            <person name="Webb A."/>
        </authorList>
    </citation>
    <scope>NUCLEOTIDE SEQUENCE</scope>
    <source>
        <strain evidence="8">Pf2</strain>
    </source>
</reference>
<keyword evidence="4" id="KW-0539">Nucleus</keyword>
<evidence type="ECO:0000256" key="5">
    <source>
        <dbReference type="ARBA" id="ARBA00023306"/>
    </source>
</evidence>
<evidence type="ECO:0000256" key="2">
    <source>
        <dbReference type="ARBA" id="ARBA00022705"/>
    </source>
</evidence>
<protein>
    <recommendedName>
        <fullName evidence="11">Chromosome transmission fidelity protein 8</fullName>
    </recommendedName>
</protein>
<reference evidence="7 9" key="1">
    <citation type="submission" date="2021-11" db="EMBL/GenBank/DDBJ databases">
        <authorList>
            <person name="Islam A."/>
            <person name="Islam S."/>
            <person name="Flora M.S."/>
            <person name="Rahman M."/>
            <person name="Ziaur R.M."/>
            <person name="Epstein J.H."/>
            <person name="Hassan M."/>
            <person name="Klassen M."/>
            <person name="Woodard K."/>
            <person name="Webb A."/>
            <person name="Webby R.J."/>
            <person name="El Zowalaty M.E."/>
        </authorList>
    </citation>
    <scope>NUCLEOTIDE SEQUENCE [LARGE SCALE GENOMIC DNA]</scope>
    <source>
        <strain evidence="7">Pf1</strain>
    </source>
</reference>
<dbReference type="EMBL" id="CAKLBC010000567">
    <property type="protein sequence ID" value="CAH0486997.1"/>
    <property type="molecule type" value="Genomic_DNA"/>
</dbReference>
<evidence type="ECO:0000256" key="4">
    <source>
        <dbReference type="ARBA" id="ARBA00023242"/>
    </source>
</evidence>
<evidence type="ECO:0000256" key="3">
    <source>
        <dbReference type="ARBA" id="ARBA00023125"/>
    </source>
</evidence>
<dbReference type="PANTHER" id="PTHR28605:SF1">
    <property type="entry name" value="CHROMOSOME TRANSMISSION FIDELITY FACTOR 8"/>
    <property type="match status" value="1"/>
</dbReference>
<evidence type="ECO:0000313" key="8">
    <source>
        <dbReference type="EMBL" id="CAI5724080.1"/>
    </source>
</evidence>
<dbReference type="Proteomes" id="UP001159659">
    <property type="component" value="Unassembled WGS sequence"/>
</dbReference>
<comment type="subcellular location">
    <subcellularLocation>
        <location evidence="1">Nucleus</location>
    </subcellularLocation>
</comment>
<dbReference type="Proteomes" id="UP001157938">
    <property type="component" value="Unassembled WGS sequence"/>
</dbReference>
<accession>A0AAV0TQP7</accession>
<evidence type="ECO:0000313" key="10">
    <source>
        <dbReference type="Proteomes" id="UP001159659"/>
    </source>
</evidence>
<dbReference type="EMBL" id="CANTFK010000722">
    <property type="protein sequence ID" value="CAI5724080.1"/>
    <property type="molecule type" value="Genomic_DNA"/>
</dbReference>
<dbReference type="GO" id="GO:0003677">
    <property type="term" value="F:DNA binding"/>
    <property type="evidence" value="ECO:0007669"/>
    <property type="project" value="UniProtKB-KW"/>
</dbReference>
<comment type="similarity">
    <text evidence="6">Belongs to the CTF8 family.</text>
</comment>
<organism evidence="8 10">
    <name type="scientific">Peronospora farinosa</name>
    <dbReference type="NCBI Taxonomy" id="134698"/>
    <lineage>
        <taxon>Eukaryota</taxon>
        <taxon>Sar</taxon>
        <taxon>Stramenopiles</taxon>
        <taxon>Oomycota</taxon>
        <taxon>Peronosporomycetes</taxon>
        <taxon>Peronosporales</taxon>
        <taxon>Peronosporaceae</taxon>
        <taxon>Peronospora</taxon>
    </lineage>
</organism>
<comment type="caution">
    <text evidence="8">The sequence shown here is derived from an EMBL/GenBank/DDBJ whole genome shotgun (WGS) entry which is preliminary data.</text>
</comment>
<keyword evidence="2" id="KW-0235">DNA replication</keyword>